<sequence>MEDSTAFDPPHDSIKNPIIERVKNFTLAILTGLDPKAVFTTLPRDARETTIVVPDTTYKNELDSSENRYFLVCPDDATYSTVFTVLQSEGVAIQPKFNISYWKYIRKRIEKGDVYGDTSSLPAVHQASADRPEAHSYARPQLAADTPPAEDAATSQAGRIIYGKTCVDVITKLIVQFSGVPLGSLIALHMNKVASGPTLHFADHLGPSGQPSCLQTIVDHPTPWTPRAVKATQKMASQEIKVLKREFREKYQPTADKCTNEPQHTLTLDEVMEIIDRIEDRQAKKKWMANKSREMRGLKKEVTAMVLEYLALMAHCRKLQRACVAAVTNAYDIEFVLLPDPSFPTPL</sequence>
<accession>A0A0C3QHF4</accession>
<dbReference type="OrthoDB" id="3246884at2759"/>
<dbReference type="Proteomes" id="UP000054248">
    <property type="component" value="Unassembled WGS sequence"/>
</dbReference>
<reference evidence="2 3" key="1">
    <citation type="submission" date="2014-04" db="EMBL/GenBank/DDBJ databases">
        <authorList>
            <consortium name="DOE Joint Genome Institute"/>
            <person name="Kuo A."/>
            <person name="Girlanda M."/>
            <person name="Perotto S."/>
            <person name="Kohler A."/>
            <person name="Nagy L.G."/>
            <person name="Floudas D."/>
            <person name="Copeland A."/>
            <person name="Barry K.W."/>
            <person name="Cichocki N."/>
            <person name="Veneault-Fourrey C."/>
            <person name="LaButti K."/>
            <person name="Lindquist E.A."/>
            <person name="Lipzen A."/>
            <person name="Lundell T."/>
            <person name="Morin E."/>
            <person name="Murat C."/>
            <person name="Sun H."/>
            <person name="Tunlid A."/>
            <person name="Henrissat B."/>
            <person name="Grigoriev I.V."/>
            <person name="Hibbett D.S."/>
            <person name="Martin F."/>
            <person name="Nordberg H.P."/>
            <person name="Cantor M.N."/>
            <person name="Hua S.X."/>
        </authorList>
    </citation>
    <scope>NUCLEOTIDE SEQUENCE [LARGE SCALE GENOMIC DNA]</scope>
    <source>
        <strain evidence="2 3">MUT 4182</strain>
    </source>
</reference>
<evidence type="ECO:0000313" key="3">
    <source>
        <dbReference type="Proteomes" id="UP000054248"/>
    </source>
</evidence>
<protein>
    <submittedName>
        <fullName evidence="2">Uncharacterized protein</fullName>
    </submittedName>
</protein>
<keyword evidence="3" id="KW-1185">Reference proteome</keyword>
<feature type="region of interest" description="Disordered" evidence="1">
    <location>
        <begin position="123"/>
        <end position="149"/>
    </location>
</feature>
<dbReference type="EMBL" id="KN823032">
    <property type="protein sequence ID" value="KIO25986.1"/>
    <property type="molecule type" value="Genomic_DNA"/>
</dbReference>
<dbReference type="HOGENOM" id="CLU_799725_0_0_1"/>
<dbReference type="AlphaFoldDB" id="A0A0C3QHF4"/>
<organism evidence="2 3">
    <name type="scientific">Tulasnella calospora MUT 4182</name>
    <dbReference type="NCBI Taxonomy" id="1051891"/>
    <lineage>
        <taxon>Eukaryota</taxon>
        <taxon>Fungi</taxon>
        <taxon>Dikarya</taxon>
        <taxon>Basidiomycota</taxon>
        <taxon>Agaricomycotina</taxon>
        <taxon>Agaricomycetes</taxon>
        <taxon>Cantharellales</taxon>
        <taxon>Tulasnellaceae</taxon>
        <taxon>Tulasnella</taxon>
    </lineage>
</organism>
<reference evidence="3" key="2">
    <citation type="submission" date="2015-01" db="EMBL/GenBank/DDBJ databases">
        <title>Evolutionary Origins and Diversification of the Mycorrhizal Mutualists.</title>
        <authorList>
            <consortium name="DOE Joint Genome Institute"/>
            <consortium name="Mycorrhizal Genomics Consortium"/>
            <person name="Kohler A."/>
            <person name="Kuo A."/>
            <person name="Nagy L.G."/>
            <person name="Floudas D."/>
            <person name="Copeland A."/>
            <person name="Barry K.W."/>
            <person name="Cichocki N."/>
            <person name="Veneault-Fourrey C."/>
            <person name="LaButti K."/>
            <person name="Lindquist E.A."/>
            <person name="Lipzen A."/>
            <person name="Lundell T."/>
            <person name="Morin E."/>
            <person name="Murat C."/>
            <person name="Riley R."/>
            <person name="Ohm R."/>
            <person name="Sun H."/>
            <person name="Tunlid A."/>
            <person name="Henrissat B."/>
            <person name="Grigoriev I.V."/>
            <person name="Hibbett D.S."/>
            <person name="Martin F."/>
        </authorList>
    </citation>
    <scope>NUCLEOTIDE SEQUENCE [LARGE SCALE GENOMIC DNA]</scope>
    <source>
        <strain evidence="3">MUT 4182</strain>
    </source>
</reference>
<gene>
    <name evidence="2" type="ORF">M407DRAFT_24737</name>
</gene>
<proteinExistence type="predicted"/>
<evidence type="ECO:0000313" key="2">
    <source>
        <dbReference type="EMBL" id="KIO25986.1"/>
    </source>
</evidence>
<evidence type="ECO:0000256" key="1">
    <source>
        <dbReference type="SAM" id="MobiDB-lite"/>
    </source>
</evidence>
<name>A0A0C3QHF4_9AGAM</name>